<keyword evidence="3" id="KW-0460">Magnesium</keyword>
<feature type="transmembrane region" description="Helical" evidence="4">
    <location>
        <begin position="239"/>
        <end position="260"/>
    </location>
</feature>
<evidence type="ECO:0000256" key="3">
    <source>
        <dbReference type="ARBA" id="ARBA00022842"/>
    </source>
</evidence>
<dbReference type="GO" id="GO:0016787">
    <property type="term" value="F:hydrolase activity"/>
    <property type="evidence" value="ECO:0007669"/>
    <property type="project" value="UniProtKB-KW"/>
</dbReference>
<dbReference type="SUPFAM" id="SSF56784">
    <property type="entry name" value="HAD-like"/>
    <property type="match status" value="1"/>
</dbReference>
<keyword evidence="1" id="KW-0479">Metal-binding</keyword>
<evidence type="ECO:0000256" key="4">
    <source>
        <dbReference type="SAM" id="Phobius"/>
    </source>
</evidence>
<dbReference type="InterPro" id="IPR006385">
    <property type="entry name" value="HAD_hydro_SerB1"/>
</dbReference>
<dbReference type="InterPro" id="IPR023214">
    <property type="entry name" value="HAD_sf"/>
</dbReference>
<sequence length="265" mass="28525">MTEPPVGAAFFDLDKTILAKSSSLMFAKPFYEGGLIGRADVLRSAYAQFVYLVSGADADQMEQMRHYLSALCRGWSVEQVRAIVAETLDDLVEPVIYVEADELIAHHRSSGREVIIISSSGTEVVEPIGDRLGVDLAVGTQMEIVDGLYTGEILFYAYGQGKADAMVELAASRGFDLAASYAYTDSHTDLPMLELVGNPVAVNPDSELRQIALDRGWPILDFEKPVAMRSALSTTEAKAVAVGAMGAVGAAALGLAWYAARRRGR</sequence>
<dbReference type="PANTHER" id="PTHR43344">
    <property type="entry name" value="PHOSPHOSERINE PHOSPHATASE"/>
    <property type="match status" value="1"/>
</dbReference>
<dbReference type="InterPro" id="IPR036412">
    <property type="entry name" value="HAD-like_sf"/>
</dbReference>
<keyword evidence="4" id="KW-0472">Membrane</keyword>
<protein>
    <submittedName>
        <fullName evidence="5">Unannotated protein</fullName>
    </submittedName>
</protein>
<dbReference type="Gene3D" id="3.40.50.1000">
    <property type="entry name" value="HAD superfamily/HAD-like"/>
    <property type="match status" value="1"/>
</dbReference>
<organism evidence="5">
    <name type="scientific">freshwater metagenome</name>
    <dbReference type="NCBI Taxonomy" id="449393"/>
    <lineage>
        <taxon>unclassified sequences</taxon>
        <taxon>metagenomes</taxon>
        <taxon>ecological metagenomes</taxon>
    </lineage>
</organism>
<dbReference type="InterPro" id="IPR050582">
    <property type="entry name" value="HAD-like_SerB"/>
</dbReference>
<evidence type="ECO:0000256" key="2">
    <source>
        <dbReference type="ARBA" id="ARBA00022801"/>
    </source>
</evidence>
<evidence type="ECO:0000256" key="1">
    <source>
        <dbReference type="ARBA" id="ARBA00022723"/>
    </source>
</evidence>
<dbReference type="FunFam" id="3.40.50.1000:FF:000025">
    <property type="entry name" value="HAD hydrolase, family IB"/>
    <property type="match status" value="1"/>
</dbReference>
<evidence type="ECO:0000313" key="5">
    <source>
        <dbReference type="EMBL" id="CAB5020454.1"/>
    </source>
</evidence>
<dbReference type="Gene3D" id="1.20.1440.100">
    <property type="entry name" value="SG protein - dephosphorylation function"/>
    <property type="match status" value="1"/>
</dbReference>
<dbReference type="NCBIfam" id="TIGR01488">
    <property type="entry name" value="HAD-SF-IB"/>
    <property type="match status" value="1"/>
</dbReference>
<dbReference type="EMBL" id="CAFBOZ010000281">
    <property type="protein sequence ID" value="CAB5020454.1"/>
    <property type="molecule type" value="Genomic_DNA"/>
</dbReference>
<dbReference type="NCBIfam" id="TIGR01490">
    <property type="entry name" value="HAD-SF-IB-hyp1"/>
    <property type="match status" value="1"/>
</dbReference>
<keyword evidence="4" id="KW-0812">Transmembrane</keyword>
<dbReference type="Pfam" id="PF12710">
    <property type="entry name" value="HAD"/>
    <property type="match status" value="1"/>
</dbReference>
<dbReference type="GO" id="GO:0046872">
    <property type="term" value="F:metal ion binding"/>
    <property type="evidence" value="ECO:0007669"/>
    <property type="project" value="UniProtKB-KW"/>
</dbReference>
<dbReference type="PANTHER" id="PTHR43344:SF13">
    <property type="entry name" value="PHOSPHATASE RV3661-RELATED"/>
    <property type="match status" value="1"/>
</dbReference>
<keyword evidence="2" id="KW-0378">Hydrolase</keyword>
<reference evidence="5" key="1">
    <citation type="submission" date="2020-05" db="EMBL/GenBank/DDBJ databases">
        <authorList>
            <person name="Chiriac C."/>
            <person name="Salcher M."/>
            <person name="Ghai R."/>
            <person name="Kavagutti S V."/>
        </authorList>
    </citation>
    <scope>NUCLEOTIDE SEQUENCE</scope>
</reference>
<proteinExistence type="predicted"/>
<name>A0A6J7R1H5_9ZZZZ</name>
<accession>A0A6J7R1H5</accession>
<dbReference type="CDD" id="cd02612">
    <property type="entry name" value="HAD_PGPPase"/>
    <property type="match status" value="1"/>
</dbReference>
<keyword evidence="4" id="KW-1133">Transmembrane helix</keyword>
<gene>
    <name evidence="5" type="ORF">UFOPK3992_01679</name>
</gene>
<dbReference type="AlphaFoldDB" id="A0A6J7R1H5"/>